<organism evidence="2 3">
    <name type="scientific">Sphingobacterium multivorum</name>
    <dbReference type="NCBI Taxonomy" id="28454"/>
    <lineage>
        <taxon>Bacteria</taxon>
        <taxon>Pseudomonadati</taxon>
        <taxon>Bacteroidota</taxon>
        <taxon>Sphingobacteriia</taxon>
        <taxon>Sphingobacteriales</taxon>
        <taxon>Sphingobacteriaceae</taxon>
        <taxon>Sphingobacterium</taxon>
    </lineage>
</organism>
<gene>
    <name evidence="2" type="ORF">NCTC11343_04283</name>
</gene>
<keyword evidence="1" id="KW-1133">Transmembrane helix</keyword>
<reference evidence="2 3" key="1">
    <citation type="submission" date="2018-06" db="EMBL/GenBank/DDBJ databases">
        <authorList>
            <consortium name="Pathogen Informatics"/>
            <person name="Doyle S."/>
        </authorList>
    </citation>
    <scope>NUCLEOTIDE SEQUENCE [LARGE SCALE GENOMIC DNA]</scope>
    <source>
        <strain evidence="2 3">NCTC11343</strain>
    </source>
</reference>
<protein>
    <submittedName>
        <fullName evidence="2">Uncharacterized protein</fullName>
    </submittedName>
</protein>
<evidence type="ECO:0000256" key="1">
    <source>
        <dbReference type="SAM" id="Phobius"/>
    </source>
</evidence>
<feature type="transmembrane region" description="Helical" evidence="1">
    <location>
        <begin position="52"/>
        <end position="69"/>
    </location>
</feature>
<keyword evidence="1" id="KW-0812">Transmembrane</keyword>
<accession>A0A2X2JCY3</accession>
<sequence length="82" mass="9258">MRLCLQQLEVLIFSIIFKKLPDWVDLSFLSSTGFSVPNPTTGVYEIPFLDRMGFVFVICIIGMILISIVDNKRGCRASWIGS</sequence>
<proteinExistence type="predicted"/>
<dbReference type="AlphaFoldDB" id="A0A2X2JCY3"/>
<evidence type="ECO:0000313" key="3">
    <source>
        <dbReference type="Proteomes" id="UP000251241"/>
    </source>
</evidence>
<dbReference type="EMBL" id="UAUU01000011">
    <property type="protein sequence ID" value="SPZ92227.1"/>
    <property type="molecule type" value="Genomic_DNA"/>
</dbReference>
<keyword evidence="1" id="KW-0472">Membrane</keyword>
<dbReference type="Proteomes" id="UP000251241">
    <property type="component" value="Unassembled WGS sequence"/>
</dbReference>
<evidence type="ECO:0000313" key="2">
    <source>
        <dbReference type="EMBL" id="SPZ92227.1"/>
    </source>
</evidence>
<name>A0A2X2JCY3_SPHMU</name>